<organism evidence="1 2">
    <name type="scientific">Bifidobacterium saimiriisciurei</name>
    <dbReference type="NCBI Taxonomy" id="2661627"/>
    <lineage>
        <taxon>Bacteria</taxon>
        <taxon>Bacillati</taxon>
        <taxon>Actinomycetota</taxon>
        <taxon>Actinomycetes</taxon>
        <taxon>Bifidobacteriales</taxon>
        <taxon>Bifidobacteriaceae</taxon>
        <taxon>Bifidobacterium</taxon>
    </lineage>
</organism>
<dbReference type="RefSeq" id="WP_163198450.1">
    <property type="nucleotide sequence ID" value="NZ_WHZU01000006.1"/>
</dbReference>
<keyword evidence="2" id="KW-1185">Reference proteome</keyword>
<dbReference type="Gene3D" id="3.60.40.10">
    <property type="entry name" value="PPM-type phosphatase domain"/>
    <property type="match status" value="1"/>
</dbReference>
<gene>
    <name evidence="1" type="ORF">GFD18_05055</name>
</gene>
<evidence type="ECO:0000313" key="1">
    <source>
        <dbReference type="EMBL" id="NEH11459.1"/>
    </source>
</evidence>
<dbReference type="InterPro" id="IPR036457">
    <property type="entry name" value="PPM-type-like_dom_sf"/>
</dbReference>
<comment type="caution">
    <text evidence="1">The sequence shown here is derived from an EMBL/GenBank/DDBJ whole genome shotgun (WGS) entry which is preliminary data.</text>
</comment>
<sequence>MNIIEEFTHGKHRDQSLNEDGYFIGGGFVAVVDGVTSKASERIWMPTPGVVAKDTLLAALEQIVQSQPSPYAWPNAQLTSNAPAAMRAMQQRLDSALHDRYEASPLSPDFFRQHPTERLQANMVVYSEAQHEIWLFGDCLAMVNGKRIPTMKKVDLLLAELRSFVFQAQDAAKASGVGVGVADAVPLSAVTSTAVFADPGRDAIMPFLKMQANFANQRGEYGYFVFDGFTDPEYPVHAVPVHPGDEVVLASDGYPILCPTLDDSETELLRLRQKDPLLIREFKDTKSFSPTMESFDDRTYVRFVV</sequence>
<name>A0ABX0C8J4_9BIFI</name>
<dbReference type="Proteomes" id="UP000475155">
    <property type="component" value="Unassembled WGS sequence"/>
</dbReference>
<reference evidence="1 2" key="1">
    <citation type="submission" date="2019-10" db="EMBL/GenBank/DDBJ databases">
        <title>Bifidobacterium from non-human primates.</title>
        <authorList>
            <person name="Modesto M."/>
        </authorList>
    </citation>
    <scope>NUCLEOTIDE SEQUENCE [LARGE SCALE GENOMIC DNA]</scope>
    <source>
        <strain evidence="1 2">SMA1</strain>
    </source>
</reference>
<protein>
    <submittedName>
        <fullName evidence="1">Uncharacterized protein</fullName>
    </submittedName>
</protein>
<dbReference type="EMBL" id="WHZU01000006">
    <property type="protein sequence ID" value="NEH11459.1"/>
    <property type="molecule type" value="Genomic_DNA"/>
</dbReference>
<proteinExistence type="predicted"/>
<accession>A0ABX0C8J4</accession>
<evidence type="ECO:0000313" key="2">
    <source>
        <dbReference type="Proteomes" id="UP000475155"/>
    </source>
</evidence>